<keyword evidence="7 9" id="KW-0630">Potassium</keyword>
<feature type="binding site" evidence="9">
    <location>
        <position position="179"/>
    </location>
    <ligand>
        <name>ATP</name>
        <dbReference type="ChEBI" id="CHEBI:30616"/>
    </ligand>
</feature>
<keyword evidence="4 9" id="KW-0418">Kinase</keyword>
<dbReference type="GO" id="GO:0046872">
    <property type="term" value="F:metal ion binding"/>
    <property type="evidence" value="ECO:0007669"/>
    <property type="project" value="UniProtKB-KW"/>
</dbReference>
<organism evidence="11 12">
    <name type="scientific">Faecalispora sporosphaeroides</name>
    <dbReference type="NCBI Taxonomy" id="1549"/>
    <lineage>
        <taxon>Bacteria</taxon>
        <taxon>Bacillati</taxon>
        <taxon>Bacillota</taxon>
        <taxon>Clostridia</taxon>
        <taxon>Eubacteriales</taxon>
        <taxon>Oscillospiraceae</taxon>
        <taxon>Faecalispora</taxon>
    </lineage>
</organism>
<feature type="binding site" evidence="9">
    <location>
        <position position="237"/>
    </location>
    <ligand>
        <name>K(+)</name>
        <dbReference type="ChEBI" id="CHEBI:29103"/>
    </ligand>
</feature>
<evidence type="ECO:0000256" key="6">
    <source>
        <dbReference type="ARBA" id="ARBA00022842"/>
    </source>
</evidence>
<dbReference type="InterPro" id="IPR011611">
    <property type="entry name" value="PfkB_dom"/>
</dbReference>
<evidence type="ECO:0000313" key="11">
    <source>
        <dbReference type="EMBL" id="MBE6834222.1"/>
    </source>
</evidence>
<evidence type="ECO:0000256" key="1">
    <source>
        <dbReference type="ARBA" id="ARBA00022679"/>
    </source>
</evidence>
<sequence length="294" mass="31863">MKILNFGSLNYDYVYSVDHILLPGETSAAWRMETFIGGKGLNQSVALARAGAKVWHAGQVGEEGGQLLAMCRENGVNTEYIRQVPGKSGHTVIQVDKRGQNNILLFGGANRSIPQSFADEVLAAFGEGDLLLLQNEINGIPRLIENAHARGMCIVLNPSPYDEVVGECDLSKVSILLVNEIEGWQISGRREPDEILEVLARQYPEMAVVLTLGSQGVIYQHQGERFSHGIYPVPVVDTTAAGDTFTGYFLAGITRGLSVPQSLELASKASSIAVTRHGAAPSIPLLREVEQYAF</sequence>
<feature type="binding site" evidence="9">
    <location>
        <position position="282"/>
    </location>
    <ligand>
        <name>K(+)</name>
        <dbReference type="ChEBI" id="CHEBI:29103"/>
    </ligand>
</feature>
<name>A0A928KZC1_9FIRM</name>
<feature type="domain" description="Carbohydrate kinase PfkB" evidence="10">
    <location>
        <begin position="3"/>
        <end position="284"/>
    </location>
</feature>
<dbReference type="EC" id="2.7.1.15" evidence="9"/>
<feature type="binding site" evidence="9">
    <location>
        <position position="273"/>
    </location>
    <ligand>
        <name>K(+)</name>
        <dbReference type="ChEBI" id="CHEBI:29103"/>
    </ligand>
</feature>
<evidence type="ECO:0000256" key="3">
    <source>
        <dbReference type="ARBA" id="ARBA00022741"/>
    </source>
</evidence>
<dbReference type="Gene3D" id="3.40.1190.20">
    <property type="match status" value="1"/>
</dbReference>
<dbReference type="GO" id="GO:0004747">
    <property type="term" value="F:ribokinase activity"/>
    <property type="evidence" value="ECO:0007669"/>
    <property type="project" value="UniProtKB-UniRule"/>
</dbReference>
<dbReference type="SUPFAM" id="SSF53613">
    <property type="entry name" value="Ribokinase-like"/>
    <property type="match status" value="1"/>
</dbReference>
<feature type="binding site" evidence="9">
    <location>
        <position position="136"/>
    </location>
    <ligand>
        <name>substrate</name>
    </ligand>
</feature>
<comment type="function">
    <text evidence="9">Catalyzes the phosphorylation of ribose at O-5 in a reaction requiring ATP and magnesium. The resulting D-ribose-5-phosphate can then be used either for sythesis of nucleotides, histidine, and tryptophan, or as a component of the pentose phosphate pathway.</text>
</comment>
<proteinExistence type="inferred from homology"/>
<keyword evidence="9" id="KW-0963">Cytoplasm</keyword>
<gene>
    <name evidence="9" type="primary">rbsK</name>
    <name evidence="11" type="ORF">E7512_11715</name>
</gene>
<reference evidence="11" key="1">
    <citation type="submission" date="2019-04" db="EMBL/GenBank/DDBJ databases">
        <title>Evolution of Biomass-Degrading Anaerobic Consortia Revealed by Metagenomics.</title>
        <authorList>
            <person name="Peng X."/>
        </authorList>
    </citation>
    <scope>NUCLEOTIDE SEQUENCE</scope>
    <source>
        <strain evidence="11">SIG551</strain>
    </source>
</reference>
<comment type="subcellular location">
    <subcellularLocation>
        <location evidence="9">Cytoplasm</location>
    </subcellularLocation>
</comment>
<dbReference type="InterPro" id="IPR002139">
    <property type="entry name" value="Ribo/fructo_kinase"/>
</dbReference>
<dbReference type="GO" id="GO:0019303">
    <property type="term" value="P:D-ribose catabolic process"/>
    <property type="evidence" value="ECO:0007669"/>
    <property type="project" value="UniProtKB-UniRule"/>
</dbReference>
<feature type="binding site" evidence="9">
    <location>
        <begin position="10"/>
        <end position="12"/>
    </location>
    <ligand>
        <name>substrate</name>
    </ligand>
</feature>
<dbReference type="Pfam" id="PF00294">
    <property type="entry name" value="PfkB"/>
    <property type="match status" value="1"/>
</dbReference>
<dbReference type="Proteomes" id="UP000754750">
    <property type="component" value="Unassembled WGS sequence"/>
</dbReference>
<feature type="binding site" evidence="9">
    <location>
        <begin position="211"/>
        <end position="216"/>
    </location>
    <ligand>
        <name>ATP</name>
        <dbReference type="ChEBI" id="CHEBI:30616"/>
    </ligand>
</feature>
<comment type="activity regulation">
    <text evidence="9">Activated by a monovalent cation that binds near, but not in, the active site. The most likely occupant of the site in vivo is potassium. Ion binding induces a conformational change that may alter substrate affinity.</text>
</comment>
<comment type="similarity">
    <text evidence="9">Belongs to the carbohydrate kinase PfkB family. Ribokinase subfamily.</text>
</comment>
<evidence type="ECO:0000256" key="9">
    <source>
        <dbReference type="HAMAP-Rule" id="MF_01987"/>
    </source>
</evidence>
<keyword evidence="2 9" id="KW-0479">Metal-binding</keyword>
<feature type="binding site" evidence="9">
    <location>
        <begin position="38"/>
        <end position="42"/>
    </location>
    <ligand>
        <name>substrate</name>
    </ligand>
</feature>
<feature type="active site" description="Proton acceptor" evidence="9">
    <location>
        <position position="243"/>
    </location>
</feature>
<feature type="binding site" evidence="9">
    <location>
        <position position="278"/>
    </location>
    <ligand>
        <name>K(+)</name>
        <dbReference type="ChEBI" id="CHEBI:29103"/>
    </ligand>
</feature>
<keyword evidence="3 9" id="KW-0547">Nucleotide-binding</keyword>
<feature type="binding site" evidence="9">
    <location>
        <begin position="242"/>
        <end position="243"/>
    </location>
    <ligand>
        <name>ATP</name>
        <dbReference type="ChEBI" id="CHEBI:30616"/>
    </ligand>
</feature>
<dbReference type="GO" id="GO:0005524">
    <property type="term" value="F:ATP binding"/>
    <property type="evidence" value="ECO:0007669"/>
    <property type="project" value="UniProtKB-UniRule"/>
</dbReference>
<feature type="binding site" evidence="9">
    <location>
        <position position="276"/>
    </location>
    <ligand>
        <name>K(+)</name>
        <dbReference type="ChEBI" id="CHEBI:29103"/>
    </ligand>
</feature>
<dbReference type="GO" id="GO:0005737">
    <property type="term" value="C:cytoplasm"/>
    <property type="evidence" value="ECO:0007669"/>
    <property type="project" value="UniProtKB-SubCell"/>
</dbReference>
<dbReference type="RefSeq" id="WP_326840746.1">
    <property type="nucleotide sequence ID" value="NZ_SVNY01000006.1"/>
</dbReference>
<dbReference type="InterPro" id="IPR029056">
    <property type="entry name" value="Ribokinase-like"/>
</dbReference>
<keyword evidence="6 9" id="KW-0460">Magnesium</keyword>
<comment type="catalytic activity">
    <reaction evidence="9">
        <text>D-ribose + ATP = D-ribose 5-phosphate + ADP + H(+)</text>
        <dbReference type="Rhea" id="RHEA:13697"/>
        <dbReference type="ChEBI" id="CHEBI:15378"/>
        <dbReference type="ChEBI" id="CHEBI:30616"/>
        <dbReference type="ChEBI" id="CHEBI:47013"/>
        <dbReference type="ChEBI" id="CHEBI:78346"/>
        <dbReference type="ChEBI" id="CHEBI:456216"/>
        <dbReference type="EC" id="2.7.1.15"/>
    </reaction>
</comment>
<comment type="subunit">
    <text evidence="9">Homodimer.</text>
</comment>
<comment type="caution">
    <text evidence="9">Lacks conserved residue(s) required for the propagation of feature annotation.</text>
</comment>
<keyword evidence="8 9" id="KW-0119">Carbohydrate metabolism</keyword>
<comment type="pathway">
    <text evidence="9">Carbohydrate metabolism; D-ribose degradation; D-ribose 5-phosphate from beta-D-ribopyranose: step 2/2.</text>
</comment>
<dbReference type="PANTHER" id="PTHR10584:SF166">
    <property type="entry name" value="RIBOKINASE"/>
    <property type="match status" value="1"/>
</dbReference>
<evidence type="ECO:0000256" key="7">
    <source>
        <dbReference type="ARBA" id="ARBA00022958"/>
    </source>
</evidence>
<accession>A0A928KZC1</accession>
<dbReference type="AlphaFoldDB" id="A0A928KZC1"/>
<comment type="cofactor">
    <cofactor evidence="9">
        <name>Mg(2+)</name>
        <dbReference type="ChEBI" id="CHEBI:18420"/>
    </cofactor>
    <text evidence="9">Requires a divalent cation, most likely magnesium in vivo, as an electrophilic catalyst to aid phosphoryl group transfer. It is the chelate of the metal and the nucleotide that is the actual substrate.</text>
</comment>
<evidence type="ECO:0000256" key="5">
    <source>
        <dbReference type="ARBA" id="ARBA00022840"/>
    </source>
</evidence>
<feature type="binding site" evidence="9">
    <location>
        <position position="243"/>
    </location>
    <ligand>
        <name>substrate</name>
    </ligand>
</feature>
<keyword evidence="5 9" id="KW-0067">ATP-binding</keyword>
<evidence type="ECO:0000313" key="12">
    <source>
        <dbReference type="Proteomes" id="UP000754750"/>
    </source>
</evidence>
<dbReference type="PRINTS" id="PR00990">
    <property type="entry name" value="RIBOKINASE"/>
</dbReference>
<dbReference type="CDD" id="cd01174">
    <property type="entry name" value="ribokinase"/>
    <property type="match status" value="1"/>
</dbReference>
<keyword evidence="1 9" id="KW-0808">Transferase</keyword>
<dbReference type="EMBL" id="SVNY01000006">
    <property type="protein sequence ID" value="MBE6834222.1"/>
    <property type="molecule type" value="Genomic_DNA"/>
</dbReference>
<evidence type="ECO:0000256" key="8">
    <source>
        <dbReference type="ARBA" id="ARBA00023277"/>
    </source>
</evidence>
<evidence type="ECO:0000256" key="2">
    <source>
        <dbReference type="ARBA" id="ARBA00022723"/>
    </source>
</evidence>
<feature type="binding site" evidence="9">
    <location>
        <position position="239"/>
    </location>
    <ligand>
        <name>K(+)</name>
        <dbReference type="ChEBI" id="CHEBI:29103"/>
    </ligand>
</feature>
<dbReference type="HAMAP" id="MF_01987">
    <property type="entry name" value="Ribokinase"/>
    <property type="match status" value="1"/>
</dbReference>
<evidence type="ECO:0000256" key="4">
    <source>
        <dbReference type="ARBA" id="ARBA00022777"/>
    </source>
</evidence>
<dbReference type="InterPro" id="IPR011877">
    <property type="entry name" value="Ribokinase"/>
</dbReference>
<evidence type="ECO:0000259" key="10">
    <source>
        <dbReference type="Pfam" id="PF00294"/>
    </source>
</evidence>
<comment type="caution">
    <text evidence="11">The sequence shown here is derived from an EMBL/GenBank/DDBJ whole genome shotgun (WGS) entry which is preliminary data.</text>
</comment>
<protein>
    <recommendedName>
        <fullName evidence="9">Ribokinase</fullName>
        <shortName evidence="9">RK</shortName>
        <ecNumber evidence="9">2.7.1.15</ecNumber>
    </recommendedName>
</protein>
<dbReference type="PANTHER" id="PTHR10584">
    <property type="entry name" value="SUGAR KINASE"/>
    <property type="match status" value="1"/>
</dbReference>